<dbReference type="RefSeq" id="WP_187782729.1">
    <property type="nucleotide sequence ID" value="NZ_JACTVA010000002.1"/>
</dbReference>
<dbReference type="EMBL" id="JACTVA010000002">
    <property type="protein sequence ID" value="MBC9205558.1"/>
    <property type="molecule type" value="Genomic_DNA"/>
</dbReference>
<sequence length="158" mass="18095">MPIRPEMRRLYPADWTSISHAVRFGRAGGQCEYCGKPHGARIVQLRDGRWTAGDGEWRDRSGKPAKAPDMLAYGEARAWRRPVVLACCHVRHDPRKSEPGDLVAACGACHLRLDREWHRRQRWVNWRSRYAIGDLLEGLYETLRLPSPLPVRRSMGAA</sequence>
<organism evidence="1 2">
    <name type="scientific">Teichococcus aerophilus</name>
    <dbReference type="NCBI Taxonomy" id="1224513"/>
    <lineage>
        <taxon>Bacteria</taxon>
        <taxon>Pseudomonadati</taxon>
        <taxon>Pseudomonadota</taxon>
        <taxon>Alphaproteobacteria</taxon>
        <taxon>Acetobacterales</taxon>
        <taxon>Roseomonadaceae</taxon>
        <taxon>Roseomonas</taxon>
    </lineage>
</organism>
<dbReference type="Proteomes" id="UP000626026">
    <property type="component" value="Unassembled WGS sequence"/>
</dbReference>
<evidence type="ECO:0000313" key="1">
    <source>
        <dbReference type="EMBL" id="MBC9205558.1"/>
    </source>
</evidence>
<keyword evidence="2" id="KW-1185">Reference proteome</keyword>
<evidence type="ECO:0000313" key="2">
    <source>
        <dbReference type="Proteomes" id="UP000626026"/>
    </source>
</evidence>
<reference evidence="1 2" key="1">
    <citation type="journal article" date="2013" name="Int. J. Syst. Evol. Microbiol.">
        <title>Roseomonas aerophila sp. nov., isolated from air.</title>
        <authorList>
            <person name="Kim S.J."/>
            <person name="Weon H.Y."/>
            <person name="Ahn J.H."/>
            <person name="Hong S.B."/>
            <person name="Seok S.J."/>
            <person name="Whang K.S."/>
            <person name="Kwon S.W."/>
        </authorList>
    </citation>
    <scope>NUCLEOTIDE SEQUENCE [LARGE SCALE GENOMIC DNA]</scope>
    <source>
        <strain evidence="1 2">NBRC 108923</strain>
    </source>
</reference>
<gene>
    <name evidence="1" type="ORF">IBL26_01820</name>
</gene>
<accession>A0ABR7RGV6</accession>
<proteinExistence type="predicted"/>
<comment type="caution">
    <text evidence="1">The sequence shown here is derived from an EMBL/GenBank/DDBJ whole genome shotgun (WGS) entry which is preliminary data.</text>
</comment>
<protein>
    <recommendedName>
        <fullName evidence="3">HNH endonuclease</fullName>
    </recommendedName>
</protein>
<evidence type="ECO:0008006" key="3">
    <source>
        <dbReference type="Google" id="ProtNLM"/>
    </source>
</evidence>
<name>A0ABR7RGV6_9PROT</name>